<evidence type="ECO:0000256" key="1">
    <source>
        <dbReference type="ARBA" id="ARBA00022553"/>
    </source>
</evidence>
<keyword evidence="8" id="KW-1185">Reference proteome</keyword>
<feature type="non-terminal residue" evidence="7">
    <location>
        <position position="458"/>
    </location>
</feature>
<gene>
    <name evidence="7" type="primary">Smtnl2</name>
    <name evidence="7" type="ORF">NYCBRA_R01827</name>
</gene>
<dbReference type="PROSITE" id="PS50021">
    <property type="entry name" value="CH"/>
    <property type="match status" value="1"/>
</dbReference>
<feature type="non-terminal residue" evidence="7">
    <location>
        <position position="1"/>
    </location>
</feature>
<reference evidence="7 8" key="1">
    <citation type="submission" date="2019-09" db="EMBL/GenBank/DDBJ databases">
        <title>Bird 10,000 Genomes (B10K) Project - Family phase.</title>
        <authorList>
            <person name="Zhang G."/>
        </authorList>
    </citation>
    <scope>NUCLEOTIDE SEQUENCE [LARGE SCALE GENOMIC DNA]</scope>
    <source>
        <strain evidence="7">B10K-CU-031-10</strain>
        <tissue evidence="7">Muscle</tissue>
    </source>
</reference>
<dbReference type="SUPFAM" id="SSF47576">
    <property type="entry name" value="Calponin-homology domain, CH-domain"/>
    <property type="match status" value="1"/>
</dbReference>
<feature type="region of interest" description="Disordered" evidence="5">
    <location>
        <begin position="255"/>
        <end position="297"/>
    </location>
</feature>
<evidence type="ECO:0000313" key="8">
    <source>
        <dbReference type="Proteomes" id="UP000538472"/>
    </source>
</evidence>
<dbReference type="EMBL" id="VWZB01000068">
    <property type="protein sequence ID" value="NXF31466.1"/>
    <property type="molecule type" value="Genomic_DNA"/>
</dbReference>
<feature type="compositionally biased region" description="Low complexity" evidence="5">
    <location>
        <begin position="255"/>
        <end position="290"/>
    </location>
</feature>
<keyword evidence="2 4" id="KW-0175">Coiled coil</keyword>
<dbReference type="PANTHER" id="PTHR23167">
    <property type="entry name" value="CALPONIN HOMOLOGY DOMAIN-CONTAINING PROTEIN DDB_G0272472-RELATED"/>
    <property type="match status" value="1"/>
</dbReference>
<dbReference type="Pfam" id="PF00307">
    <property type="entry name" value="CH"/>
    <property type="match status" value="1"/>
</dbReference>
<dbReference type="Proteomes" id="UP000538472">
    <property type="component" value="Unassembled WGS sequence"/>
</dbReference>
<keyword evidence="1" id="KW-0597">Phosphoprotein</keyword>
<protein>
    <submittedName>
        <fullName evidence="7">SMTL2 protein</fullName>
    </submittedName>
</protein>
<dbReference type="SMART" id="SM00033">
    <property type="entry name" value="CH"/>
    <property type="match status" value="1"/>
</dbReference>
<evidence type="ECO:0000313" key="7">
    <source>
        <dbReference type="EMBL" id="NXF31466.1"/>
    </source>
</evidence>
<dbReference type="FunFam" id="1.10.418.10:FF:000009">
    <property type="entry name" value="smoothelin isoform X2"/>
    <property type="match status" value="1"/>
</dbReference>
<evidence type="ECO:0000256" key="5">
    <source>
        <dbReference type="SAM" id="MobiDB-lite"/>
    </source>
</evidence>
<dbReference type="Gene3D" id="1.10.418.10">
    <property type="entry name" value="Calponin-like domain"/>
    <property type="match status" value="1"/>
</dbReference>
<feature type="domain" description="Calponin-homology (CH)" evidence="6">
    <location>
        <begin position="348"/>
        <end position="455"/>
    </location>
</feature>
<evidence type="ECO:0000256" key="3">
    <source>
        <dbReference type="ARBA" id="ARBA00061655"/>
    </source>
</evidence>
<dbReference type="InterPro" id="IPR001715">
    <property type="entry name" value="CH_dom"/>
</dbReference>
<feature type="coiled-coil region" evidence="4">
    <location>
        <begin position="63"/>
        <end position="90"/>
    </location>
</feature>
<comment type="similarity">
    <text evidence="3">Belongs to the smoothelin family.</text>
</comment>
<evidence type="ECO:0000256" key="4">
    <source>
        <dbReference type="SAM" id="Coils"/>
    </source>
</evidence>
<dbReference type="AlphaFoldDB" id="A0A7K8SPY5"/>
<organism evidence="7 8">
    <name type="scientific">Nyctibius bracteatus</name>
    <name type="common">Rufous potoo</name>
    <dbReference type="NCBI Taxonomy" id="48426"/>
    <lineage>
        <taxon>Eukaryota</taxon>
        <taxon>Metazoa</taxon>
        <taxon>Chordata</taxon>
        <taxon>Craniata</taxon>
        <taxon>Vertebrata</taxon>
        <taxon>Euteleostomi</taxon>
        <taxon>Archelosauria</taxon>
        <taxon>Archosauria</taxon>
        <taxon>Dinosauria</taxon>
        <taxon>Saurischia</taxon>
        <taxon>Theropoda</taxon>
        <taxon>Coelurosauria</taxon>
        <taxon>Aves</taxon>
        <taxon>Neognathae</taxon>
        <taxon>Neoaves</taxon>
        <taxon>Strisores</taxon>
        <taxon>Caprimulgiformes</taxon>
        <taxon>Nyctibiidae</taxon>
        <taxon>Nyctibius</taxon>
    </lineage>
</organism>
<dbReference type="CDD" id="cd21261">
    <property type="entry name" value="CH_SMTNL2"/>
    <property type="match status" value="1"/>
</dbReference>
<dbReference type="PANTHER" id="PTHR23167:SF37">
    <property type="entry name" value="SMOOTHELIN-LIKE PROTEIN 2"/>
    <property type="match status" value="1"/>
</dbReference>
<proteinExistence type="inferred from homology"/>
<dbReference type="InterPro" id="IPR050540">
    <property type="entry name" value="F-actin_Monoox_Mical"/>
</dbReference>
<evidence type="ECO:0000256" key="2">
    <source>
        <dbReference type="ARBA" id="ARBA00023054"/>
    </source>
</evidence>
<dbReference type="InterPro" id="IPR036872">
    <property type="entry name" value="CH_dom_sf"/>
</dbReference>
<sequence length="458" mass="50180">MASEMEDPNSREAHTVCEALGRYEDTLRGAVREIHVDMQVFKQGVGRQVEEVLRLASPLAHTVSELQRENQRLRAQLERLSRQVEALGRSAGLPQEWAAEAAGSAAAAGPGSAGQRAAGDRFSSHAKLAVTGRSQSVDLDDHHKPEFRRVFSSSIIENGHQSSSDQAKVSHELASFHVSDSSPEAHAPAVTLQMPHLPVTAVTRVSEKFSGETICSTGATNVSAGLLGQSKSKNVMAVKTSNQSEDTTSVTKSVSTVSCGTSSGTKTGESATDSYCDVTPSSHSSPPTVHRQVERRRELVRSQTLPRITGTQARKALFEKFEHDGGKGKGESRAKLKRSQSFGVASASSIKQILLDWCRSKTIGYKHIDLQNFSSSWNDGMAFCALVHSFFPEAFDYNKLDPANRKQNFELAFTMAEKMAHCDRLIEVDDMMVMGHKPDPMCIFTYVQSLYNHLRHFE</sequence>
<comment type="caution">
    <text evidence="7">The sequence shown here is derived from an EMBL/GenBank/DDBJ whole genome shotgun (WGS) entry which is preliminary data.</text>
</comment>
<accession>A0A7K8SPY5</accession>
<evidence type="ECO:0000259" key="6">
    <source>
        <dbReference type="PROSITE" id="PS50021"/>
    </source>
</evidence>
<name>A0A7K8SPY5_9AVES</name>